<comment type="cofactor">
    <cofactor evidence="1">
        <name>Mg(2+)</name>
        <dbReference type="ChEBI" id="CHEBI:18420"/>
    </cofactor>
</comment>
<keyword evidence="5" id="KW-0460">Magnesium</keyword>
<dbReference type="AlphaFoldDB" id="A0A553JJN9"/>
<dbReference type="SUPFAM" id="SSF48576">
    <property type="entry name" value="Terpenoid synthases"/>
    <property type="match status" value="1"/>
</dbReference>
<gene>
    <name evidence="8" type="primary">ispA</name>
    <name evidence="8" type="ORF">FN961_19635</name>
</gene>
<keyword evidence="6" id="KW-0414">Isoprene biosynthesis</keyword>
<dbReference type="GO" id="GO:0005737">
    <property type="term" value="C:cytoplasm"/>
    <property type="evidence" value="ECO:0007669"/>
    <property type="project" value="UniProtKB-ARBA"/>
</dbReference>
<dbReference type="NCBIfam" id="NF007877">
    <property type="entry name" value="PRK10581.1"/>
    <property type="match status" value="1"/>
</dbReference>
<keyword evidence="9" id="KW-1185">Reference proteome</keyword>
<dbReference type="Proteomes" id="UP000318126">
    <property type="component" value="Unassembled WGS sequence"/>
</dbReference>
<evidence type="ECO:0000256" key="7">
    <source>
        <dbReference type="RuleBase" id="RU004466"/>
    </source>
</evidence>
<evidence type="ECO:0000256" key="3">
    <source>
        <dbReference type="ARBA" id="ARBA00022679"/>
    </source>
</evidence>
<dbReference type="PROSITE" id="PS00723">
    <property type="entry name" value="POLYPRENYL_SYNTHASE_1"/>
    <property type="match status" value="1"/>
</dbReference>
<dbReference type="InterPro" id="IPR053378">
    <property type="entry name" value="Prenyl_diphosphate_synthase"/>
</dbReference>
<dbReference type="EC" id="2.5.1.10" evidence="8"/>
<evidence type="ECO:0000313" key="8">
    <source>
        <dbReference type="EMBL" id="TRY12676.1"/>
    </source>
</evidence>
<dbReference type="Pfam" id="PF00348">
    <property type="entry name" value="polyprenyl_synt"/>
    <property type="match status" value="1"/>
</dbReference>
<evidence type="ECO:0000256" key="6">
    <source>
        <dbReference type="ARBA" id="ARBA00023229"/>
    </source>
</evidence>
<keyword evidence="3 7" id="KW-0808">Transferase</keyword>
<evidence type="ECO:0000256" key="4">
    <source>
        <dbReference type="ARBA" id="ARBA00022723"/>
    </source>
</evidence>
<dbReference type="RefSeq" id="WP_144041880.1">
    <property type="nucleotide sequence ID" value="NZ_BMPL01000028.1"/>
</dbReference>
<evidence type="ECO:0000256" key="2">
    <source>
        <dbReference type="ARBA" id="ARBA00006706"/>
    </source>
</evidence>
<dbReference type="FunFam" id="1.10.600.10:FF:000001">
    <property type="entry name" value="Geranylgeranyl diphosphate synthase"/>
    <property type="match status" value="1"/>
</dbReference>
<dbReference type="Gene3D" id="1.10.600.10">
    <property type="entry name" value="Farnesyl Diphosphate Synthase"/>
    <property type="match status" value="1"/>
</dbReference>
<organism evidence="8 9">
    <name type="scientific">Shewanella hanedai</name>
    <name type="common">Alteromonas hanedai</name>
    <dbReference type="NCBI Taxonomy" id="25"/>
    <lineage>
        <taxon>Bacteria</taxon>
        <taxon>Pseudomonadati</taxon>
        <taxon>Pseudomonadota</taxon>
        <taxon>Gammaproteobacteria</taxon>
        <taxon>Alteromonadales</taxon>
        <taxon>Shewanellaceae</taxon>
        <taxon>Shewanella</taxon>
    </lineage>
</organism>
<reference evidence="9" key="1">
    <citation type="submission" date="2019-07" db="EMBL/GenBank/DDBJ databases">
        <title>Shewanella sp. YLB-08 draft genomic sequence.</title>
        <authorList>
            <person name="Yu L."/>
        </authorList>
    </citation>
    <scope>NUCLEOTIDE SEQUENCE [LARGE SCALE GENOMIC DNA]</scope>
    <source>
        <strain evidence="9">JCM 20706</strain>
    </source>
</reference>
<dbReference type="OrthoDB" id="9805316at2"/>
<dbReference type="PROSITE" id="PS00444">
    <property type="entry name" value="POLYPRENYL_SYNTHASE_2"/>
    <property type="match status" value="1"/>
</dbReference>
<dbReference type="EMBL" id="VKGK01000029">
    <property type="protein sequence ID" value="TRY12676.1"/>
    <property type="molecule type" value="Genomic_DNA"/>
</dbReference>
<dbReference type="GO" id="GO:0046872">
    <property type="term" value="F:metal ion binding"/>
    <property type="evidence" value="ECO:0007669"/>
    <property type="project" value="UniProtKB-KW"/>
</dbReference>
<comment type="caution">
    <text evidence="8">The sequence shown here is derived from an EMBL/GenBank/DDBJ whole genome shotgun (WGS) entry which is preliminary data.</text>
</comment>
<comment type="similarity">
    <text evidence="2 7">Belongs to the FPP/GGPP synthase family.</text>
</comment>
<accession>A0A553JJN9</accession>
<keyword evidence="4" id="KW-0479">Metal-binding</keyword>
<dbReference type="InterPro" id="IPR000092">
    <property type="entry name" value="Polyprenyl_synt"/>
</dbReference>
<dbReference type="NCBIfam" id="NF045485">
    <property type="entry name" value="FPPsyn"/>
    <property type="match status" value="1"/>
</dbReference>
<proteinExistence type="inferred from homology"/>
<name>A0A553JJN9_SHEHA</name>
<dbReference type="PANTHER" id="PTHR43281">
    <property type="entry name" value="FARNESYL DIPHOSPHATE SYNTHASE"/>
    <property type="match status" value="1"/>
</dbReference>
<dbReference type="SFLD" id="SFLDS00005">
    <property type="entry name" value="Isoprenoid_Synthase_Type_I"/>
    <property type="match status" value="1"/>
</dbReference>
<dbReference type="GO" id="GO:0016114">
    <property type="term" value="P:terpenoid biosynthetic process"/>
    <property type="evidence" value="ECO:0007669"/>
    <property type="project" value="UniProtKB-ARBA"/>
</dbReference>
<dbReference type="InterPro" id="IPR008949">
    <property type="entry name" value="Isoprenoid_synthase_dom_sf"/>
</dbReference>
<dbReference type="PANTHER" id="PTHR43281:SF1">
    <property type="entry name" value="FARNESYL DIPHOSPHATE SYNTHASE"/>
    <property type="match status" value="1"/>
</dbReference>
<sequence length="293" mass="31562">MLAQAITQYQLRVDNQLTQVIDAQIVTDDKLQAAMKHGVLFGGKRIRPFLVYAIGEMLNVPLERLDACAAAIECIHAYSLIHDDLPAMDDDALRRGQPTVHIAFDEATAILAGDALQALAFDILSQPIDGLTPTQNLAMISSLAKASGYSGMCGGQAMDLNATDKQIDLTTLTKLHKLKTGALIRCAVELPMIAANLPIEEQTQLITFAEAIGLAFQVQDDVIDIISSTEELGKPQGSDSDSNKSTYPKLLGLAGAQATAKSLIQDALSALTNLPYNSQLIAEFARFIIERRV</sequence>
<dbReference type="GO" id="GO:0008654">
    <property type="term" value="P:phospholipid biosynthetic process"/>
    <property type="evidence" value="ECO:0007669"/>
    <property type="project" value="UniProtKB-ARBA"/>
</dbReference>
<dbReference type="InterPro" id="IPR033749">
    <property type="entry name" value="Polyprenyl_synt_CS"/>
</dbReference>
<dbReference type="SFLD" id="SFLDG01017">
    <property type="entry name" value="Polyprenyl_Transferase_Like"/>
    <property type="match status" value="1"/>
</dbReference>
<evidence type="ECO:0000313" key="9">
    <source>
        <dbReference type="Proteomes" id="UP000318126"/>
    </source>
</evidence>
<dbReference type="GO" id="GO:0004337">
    <property type="term" value="F:(2E,6E)-farnesyl diphosphate synthase activity"/>
    <property type="evidence" value="ECO:0007669"/>
    <property type="project" value="UniProtKB-EC"/>
</dbReference>
<protein>
    <submittedName>
        <fullName evidence="8">(2E,6E)-farnesyl diphosphate synthase</fullName>
        <ecNumber evidence="8">2.5.1.10</ecNumber>
    </submittedName>
</protein>
<evidence type="ECO:0000256" key="5">
    <source>
        <dbReference type="ARBA" id="ARBA00022842"/>
    </source>
</evidence>
<dbReference type="CDD" id="cd00685">
    <property type="entry name" value="Trans_IPPS_HT"/>
    <property type="match status" value="1"/>
</dbReference>
<evidence type="ECO:0000256" key="1">
    <source>
        <dbReference type="ARBA" id="ARBA00001946"/>
    </source>
</evidence>